<evidence type="ECO:0000256" key="2">
    <source>
        <dbReference type="ARBA" id="ARBA00022692"/>
    </source>
</evidence>
<dbReference type="Proteomes" id="UP000293952">
    <property type="component" value="Unassembled WGS sequence"/>
</dbReference>
<evidence type="ECO:0000313" key="7">
    <source>
        <dbReference type="EMBL" id="RYM35962.1"/>
    </source>
</evidence>
<dbReference type="Pfam" id="PF00092">
    <property type="entry name" value="VWA"/>
    <property type="match status" value="1"/>
</dbReference>
<dbReference type="SUPFAM" id="SSF53300">
    <property type="entry name" value="vWA-like"/>
    <property type="match status" value="1"/>
</dbReference>
<feature type="transmembrane region" description="Helical" evidence="5">
    <location>
        <begin position="321"/>
        <end position="340"/>
    </location>
</feature>
<protein>
    <submittedName>
        <fullName evidence="7">VWA domain-containing protein</fullName>
    </submittedName>
</protein>
<evidence type="ECO:0000256" key="5">
    <source>
        <dbReference type="SAM" id="Phobius"/>
    </source>
</evidence>
<reference evidence="7 8" key="1">
    <citation type="submission" date="2019-02" db="EMBL/GenBank/DDBJ databases">
        <title>Genome sequence of the sea-ice species Brumimicrobium glaciale.</title>
        <authorList>
            <person name="Bowman J.P."/>
        </authorList>
    </citation>
    <scope>NUCLEOTIDE SEQUENCE [LARGE SCALE GENOMIC DNA]</scope>
    <source>
        <strain evidence="7 8">IC156</strain>
    </source>
</reference>
<feature type="transmembrane region" description="Helical" evidence="5">
    <location>
        <begin position="20"/>
        <end position="37"/>
    </location>
</feature>
<dbReference type="CDD" id="cd01467">
    <property type="entry name" value="vWA_BatA_type"/>
    <property type="match status" value="1"/>
</dbReference>
<dbReference type="EMBL" id="SETE01000001">
    <property type="protein sequence ID" value="RYM35962.1"/>
    <property type="molecule type" value="Genomic_DNA"/>
</dbReference>
<dbReference type="InterPro" id="IPR036465">
    <property type="entry name" value="vWFA_dom_sf"/>
</dbReference>
<accession>A0A4Q4KSL5</accession>
<dbReference type="SMART" id="SM00327">
    <property type="entry name" value="VWA"/>
    <property type="match status" value="1"/>
</dbReference>
<dbReference type="PANTHER" id="PTHR22550">
    <property type="entry name" value="SPORE GERMINATION PROTEIN"/>
    <property type="match status" value="1"/>
</dbReference>
<dbReference type="OrthoDB" id="6206554at2"/>
<dbReference type="InterPro" id="IPR033881">
    <property type="entry name" value="vWA_BatA_type"/>
</dbReference>
<keyword evidence="4 5" id="KW-0472">Membrane</keyword>
<feature type="domain" description="VWFA" evidence="6">
    <location>
        <begin position="105"/>
        <end position="297"/>
    </location>
</feature>
<keyword evidence="8" id="KW-1185">Reference proteome</keyword>
<evidence type="ECO:0000256" key="3">
    <source>
        <dbReference type="ARBA" id="ARBA00022989"/>
    </source>
</evidence>
<organism evidence="7 8">
    <name type="scientific">Brumimicrobium glaciale</name>
    <dbReference type="NCBI Taxonomy" id="200475"/>
    <lineage>
        <taxon>Bacteria</taxon>
        <taxon>Pseudomonadati</taxon>
        <taxon>Bacteroidota</taxon>
        <taxon>Flavobacteriia</taxon>
        <taxon>Flavobacteriales</taxon>
        <taxon>Crocinitomicaceae</taxon>
        <taxon>Brumimicrobium</taxon>
    </lineage>
</organism>
<dbReference type="AlphaFoldDB" id="A0A4Q4KSL5"/>
<dbReference type="InterPro" id="IPR002035">
    <property type="entry name" value="VWF_A"/>
</dbReference>
<feature type="transmembrane region" description="Helical" evidence="5">
    <location>
        <begin position="65"/>
        <end position="90"/>
    </location>
</feature>
<comment type="caution">
    <text evidence="7">The sequence shown here is derived from an EMBL/GenBank/DDBJ whole genome shotgun (WGS) entry which is preliminary data.</text>
</comment>
<dbReference type="InterPro" id="IPR050768">
    <property type="entry name" value="UPF0353/GerABKA_families"/>
</dbReference>
<proteinExistence type="predicted"/>
<sequence length="344" mass="38732">MKNSMLLNIRFWEYEFFSPHWMWLLLLVPVVLFFRYYKLERSEGVVKFSQPLSQLKNIAFTPIKWVILGIYACLGIGLSLLIFAMALPVFPFSDDNDKQYDNGIDIMISMDVSLSMLATDFLPNRLEAAKEVAKEFVDGRSSDRIGFVVFEGEAYTACPPTRNYDYLKQTIDEIQSGKMEPGTAIGTGLGTAVARLRNDTVTSKVIILLTDGDSNRGELSPLSAAELAKNKGITVYTIGVGKKGIVKMPINTPFGQIYRETQVNIDEGLLEKIATSTGGAYFRATDKNSLRTIYDTIDKMETRKMVNNTIKREPPYRPDYFLIYGLILIFVGFVAEQLLLKKNA</sequence>
<keyword evidence="2 5" id="KW-0812">Transmembrane</keyword>
<evidence type="ECO:0000313" key="8">
    <source>
        <dbReference type="Proteomes" id="UP000293952"/>
    </source>
</evidence>
<dbReference type="Gene3D" id="3.40.50.410">
    <property type="entry name" value="von Willebrand factor, type A domain"/>
    <property type="match status" value="1"/>
</dbReference>
<dbReference type="PROSITE" id="PS50234">
    <property type="entry name" value="VWFA"/>
    <property type="match status" value="1"/>
</dbReference>
<evidence type="ECO:0000256" key="1">
    <source>
        <dbReference type="ARBA" id="ARBA00022475"/>
    </source>
</evidence>
<dbReference type="PANTHER" id="PTHR22550:SF5">
    <property type="entry name" value="LEUCINE ZIPPER PROTEIN 4"/>
    <property type="match status" value="1"/>
</dbReference>
<name>A0A4Q4KSL5_9FLAO</name>
<keyword evidence="1" id="KW-1003">Cell membrane</keyword>
<keyword evidence="3 5" id="KW-1133">Transmembrane helix</keyword>
<gene>
    <name evidence="7" type="ORF">ERX46_02910</name>
</gene>
<evidence type="ECO:0000256" key="4">
    <source>
        <dbReference type="ARBA" id="ARBA00023136"/>
    </source>
</evidence>
<evidence type="ECO:0000259" key="6">
    <source>
        <dbReference type="PROSITE" id="PS50234"/>
    </source>
</evidence>